<sequence length="201" mass="22102">MKPLFVVLEGPDASGKSTQLHLVADALAAKGVPVLATREPGGTPLGEHLRDLVLSPNSAMNPLTELLLIIGARHEHVEKVIRPALGEGKWVLCSRYTLSSLAYQGWGRGLDLDLIRHLNQLATGGLEPDYVFLLDLPPGVAYERTRERDRFEGEGLEFFTRVRVGYLELIRSVPRAYVIDATLSQQRVLGEILAHLPLPGI</sequence>
<dbReference type="PANTHER" id="PTHR10344:SF4">
    <property type="entry name" value="UMP-CMP KINASE 2, MITOCHONDRIAL"/>
    <property type="match status" value="1"/>
</dbReference>
<dbReference type="EMBL" id="LS483254">
    <property type="protein sequence ID" value="SQD93220.1"/>
    <property type="molecule type" value="Genomic_DNA"/>
</dbReference>
<organism evidence="13 14">
    <name type="scientific">Candidatus Bipolaricaulis anaerobius</name>
    <dbReference type="NCBI Taxonomy" id="2026885"/>
    <lineage>
        <taxon>Bacteria</taxon>
        <taxon>Candidatus Bipolaricaulota</taxon>
        <taxon>Candidatus Bipolaricaulia</taxon>
        <taxon>Candidatus Bipolaricaulales</taxon>
        <taxon>Candidatus Bipolaricaulaceae</taxon>
        <taxon>Candidatus Bipolaricaulis</taxon>
    </lineage>
</organism>
<evidence type="ECO:0000313" key="13">
    <source>
        <dbReference type="EMBL" id="SQD93220.1"/>
    </source>
</evidence>
<dbReference type="SUPFAM" id="SSF52540">
    <property type="entry name" value="P-loop containing nucleoside triphosphate hydrolases"/>
    <property type="match status" value="1"/>
</dbReference>
<dbReference type="FunFam" id="3.40.50.300:FF:000225">
    <property type="entry name" value="Thymidylate kinase"/>
    <property type="match status" value="1"/>
</dbReference>
<evidence type="ECO:0000259" key="12">
    <source>
        <dbReference type="Pfam" id="PF02223"/>
    </source>
</evidence>
<dbReference type="OrthoDB" id="9774907at2"/>
<evidence type="ECO:0000256" key="4">
    <source>
        <dbReference type="ARBA" id="ARBA00022679"/>
    </source>
</evidence>
<evidence type="ECO:0000256" key="1">
    <source>
        <dbReference type="ARBA" id="ARBA00009776"/>
    </source>
</evidence>
<dbReference type="GO" id="GO:0004798">
    <property type="term" value="F:dTMP kinase activity"/>
    <property type="evidence" value="ECO:0007669"/>
    <property type="project" value="UniProtKB-UniRule"/>
</dbReference>
<dbReference type="Pfam" id="PF02223">
    <property type="entry name" value="Thymidylate_kin"/>
    <property type="match status" value="1"/>
</dbReference>
<evidence type="ECO:0000256" key="11">
    <source>
        <dbReference type="HAMAP-Rule" id="MF_00165"/>
    </source>
</evidence>
<dbReference type="GO" id="GO:0006233">
    <property type="term" value="P:dTDP biosynthetic process"/>
    <property type="evidence" value="ECO:0007669"/>
    <property type="project" value="InterPro"/>
</dbReference>
<dbReference type="GO" id="GO:0005524">
    <property type="term" value="F:ATP binding"/>
    <property type="evidence" value="ECO:0007669"/>
    <property type="project" value="UniProtKB-UniRule"/>
</dbReference>
<feature type="domain" description="Thymidylate kinase-like" evidence="12">
    <location>
        <begin position="8"/>
        <end position="191"/>
    </location>
</feature>
<evidence type="ECO:0000256" key="10">
    <source>
        <dbReference type="ARBA" id="ARBA00057735"/>
    </source>
</evidence>
<dbReference type="RefSeq" id="WP_122031618.1">
    <property type="nucleotide sequence ID" value="NZ_LS483254.1"/>
</dbReference>
<keyword evidence="14" id="KW-1185">Reference proteome</keyword>
<comment type="catalytic activity">
    <reaction evidence="9 11">
        <text>dTMP + ATP = dTDP + ADP</text>
        <dbReference type="Rhea" id="RHEA:13517"/>
        <dbReference type="ChEBI" id="CHEBI:30616"/>
        <dbReference type="ChEBI" id="CHEBI:58369"/>
        <dbReference type="ChEBI" id="CHEBI:63528"/>
        <dbReference type="ChEBI" id="CHEBI:456216"/>
        <dbReference type="EC" id="2.7.4.9"/>
    </reaction>
</comment>
<evidence type="ECO:0000256" key="9">
    <source>
        <dbReference type="ARBA" id="ARBA00048743"/>
    </source>
</evidence>
<evidence type="ECO:0000256" key="7">
    <source>
        <dbReference type="ARBA" id="ARBA00022777"/>
    </source>
</evidence>
<dbReference type="Proteomes" id="UP000249818">
    <property type="component" value="Chromosome BARAN1"/>
</dbReference>
<gene>
    <name evidence="11 13" type="primary">tmk</name>
    <name evidence="13" type="ORF">BARAN1_1198</name>
</gene>
<dbReference type="GO" id="GO:0006235">
    <property type="term" value="P:dTTP biosynthetic process"/>
    <property type="evidence" value="ECO:0007669"/>
    <property type="project" value="UniProtKB-UniRule"/>
</dbReference>
<keyword evidence="5 11" id="KW-0545">Nucleotide biosynthesis</keyword>
<dbReference type="NCBIfam" id="TIGR00041">
    <property type="entry name" value="DTMP_kinase"/>
    <property type="match status" value="1"/>
</dbReference>
<reference evidence="14" key="1">
    <citation type="submission" date="2018-05" db="EMBL/GenBank/DDBJ databases">
        <authorList>
            <person name="Hao L."/>
        </authorList>
    </citation>
    <scope>NUCLEOTIDE SEQUENCE [LARGE SCALE GENOMIC DNA]</scope>
</reference>
<evidence type="ECO:0000256" key="3">
    <source>
        <dbReference type="ARBA" id="ARBA00017144"/>
    </source>
</evidence>
<feature type="binding site" evidence="11">
    <location>
        <begin position="10"/>
        <end position="17"/>
    </location>
    <ligand>
        <name>ATP</name>
        <dbReference type="ChEBI" id="CHEBI:30616"/>
    </ligand>
</feature>
<protein>
    <recommendedName>
        <fullName evidence="3 11">Thymidylate kinase</fullName>
        <ecNumber evidence="2 11">2.7.4.9</ecNumber>
    </recommendedName>
    <alternativeName>
        <fullName evidence="11">dTMP kinase</fullName>
    </alternativeName>
</protein>
<dbReference type="InterPro" id="IPR027417">
    <property type="entry name" value="P-loop_NTPase"/>
</dbReference>
<keyword evidence="7 11" id="KW-0418">Kinase</keyword>
<dbReference type="AlphaFoldDB" id="A0A2X3L334"/>
<evidence type="ECO:0000256" key="2">
    <source>
        <dbReference type="ARBA" id="ARBA00012980"/>
    </source>
</evidence>
<dbReference type="EC" id="2.7.4.9" evidence="2 11"/>
<keyword evidence="8 11" id="KW-0067">ATP-binding</keyword>
<dbReference type="CDD" id="cd01672">
    <property type="entry name" value="TMPK"/>
    <property type="match status" value="1"/>
</dbReference>
<proteinExistence type="inferred from homology"/>
<evidence type="ECO:0000313" key="14">
    <source>
        <dbReference type="Proteomes" id="UP000249818"/>
    </source>
</evidence>
<accession>A0A2X3L334</accession>
<comment type="function">
    <text evidence="10 11">Phosphorylation of dTMP to form dTDP in both de novo and salvage pathways of dTTP synthesis.</text>
</comment>
<keyword evidence="6 11" id="KW-0547">Nucleotide-binding</keyword>
<dbReference type="InterPro" id="IPR039430">
    <property type="entry name" value="Thymidylate_kin-like_dom"/>
</dbReference>
<dbReference type="Gene3D" id="3.40.50.300">
    <property type="entry name" value="P-loop containing nucleotide triphosphate hydrolases"/>
    <property type="match status" value="1"/>
</dbReference>
<name>A0A2X3L334_9BACT</name>
<dbReference type="KEGG" id="bana:BARAN1_1198"/>
<keyword evidence="4 11" id="KW-0808">Transferase</keyword>
<dbReference type="PANTHER" id="PTHR10344">
    <property type="entry name" value="THYMIDYLATE KINASE"/>
    <property type="match status" value="1"/>
</dbReference>
<evidence type="ECO:0000256" key="6">
    <source>
        <dbReference type="ARBA" id="ARBA00022741"/>
    </source>
</evidence>
<evidence type="ECO:0000256" key="5">
    <source>
        <dbReference type="ARBA" id="ARBA00022727"/>
    </source>
</evidence>
<dbReference type="HAMAP" id="MF_00165">
    <property type="entry name" value="Thymidylate_kinase"/>
    <property type="match status" value="1"/>
</dbReference>
<evidence type="ECO:0000256" key="8">
    <source>
        <dbReference type="ARBA" id="ARBA00022840"/>
    </source>
</evidence>
<comment type="similarity">
    <text evidence="1 11">Belongs to the thymidylate kinase family.</text>
</comment>
<dbReference type="GO" id="GO:0006227">
    <property type="term" value="P:dUDP biosynthetic process"/>
    <property type="evidence" value="ECO:0007669"/>
    <property type="project" value="TreeGrafter"/>
</dbReference>
<dbReference type="GO" id="GO:0005829">
    <property type="term" value="C:cytosol"/>
    <property type="evidence" value="ECO:0007669"/>
    <property type="project" value="TreeGrafter"/>
</dbReference>
<dbReference type="InterPro" id="IPR018094">
    <property type="entry name" value="Thymidylate_kinase"/>
</dbReference>